<keyword evidence="3" id="KW-1003">Cell membrane</keyword>
<dbReference type="InterPro" id="IPR050366">
    <property type="entry name" value="BP-dependent_transpt_permease"/>
</dbReference>
<feature type="transmembrane region" description="Helical" evidence="7">
    <location>
        <begin position="213"/>
        <end position="231"/>
    </location>
</feature>
<feature type="transmembrane region" description="Helical" evidence="7">
    <location>
        <begin position="99"/>
        <end position="122"/>
    </location>
</feature>
<dbReference type="EMBL" id="NGKA01000006">
    <property type="protein sequence ID" value="RSU13115.1"/>
    <property type="molecule type" value="Genomic_DNA"/>
</dbReference>
<dbReference type="Gene3D" id="1.10.3720.10">
    <property type="entry name" value="MetI-like"/>
    <property type="match status" value="1"/>
</dbReference>
<evidence type="ECO:0000256" key="4">
    <source>
        <dbReference type="ARBA" id="ARBA00022692"/>
    </source>
</evidence>
<evidence type="ECO:0000256" key="3">
    <source>
        <dbReference type="ARBA" id="ARBA00022475"/>
    </source>
</evidence>
<dbReference type="InterPro" id="IPR000515">
    <property type="entry name" value="MetI-like"/>
</dbReference>
<keyword evidence="10" id="KW-1185">Reference proteome</keyword>
<dbReference type="AlphaFoldDB" id="A0A430AYK9"/>
<evidence type="ECO:0000256" key="1">
    <source>
        <dbReference type="ARBA" id="ARBA00004651"/>
    </source>
</evidence>
<gene>
    <name evidence="9" type="ORF">CBF29_05450</name>
</gene>
<evidence type="ECO:0000256" key="6">
    <source>
        <dbReference type="ARBA" id="ARBA00023136"/>
    </source>
</evidence>
<feature type="transmembrane region" description="Helical" evidence="7">
    <location>
        <begin position="267"/>
        <end position="287"/>
    </location>
</feature>
<organism evidence="9 10">
    <name type="scientific">Vagococcus elongatus</name>
    <dbReference type="NCBI Taxonomy" id="180344"/>
    <lineage>
        <taxon>Bacteria</taxon>
        <taxon>Bacillati</taxon>
        <taxon>Bacillota</taxon>
        <taxon>Bacilli</taxon>
        <taxon>Lactobacillales</taxon>
        <taxon>Enterococcaceae</taxon>
        <taxon>Vagococcus</taxon>
    </lineage>
</organism>
<accession>A0A430AYK9</accession>
<reference evidence="9 10" key="1">
    <citation type="submission" date="2017-05" db="EMBL/GenBank/DDBJ databases">
        <title>Vagococcus spp. assemblies.</title>
        <authorList>
            <person name="Gulvik C.A."/>
        </authorList>
    </citation>
    <scope>NUCLEOTIDE SEQUENCE [LARGE SCALE GENOMIC DNA]</scope>
    <source>
        <strain evidence="9 10">CCUG 51432</strain>
    </source>
</reference>
<name>A0A430AYK9_9ENTE</name>
<evidence type="ECO:0000313" key="9">
    <source>
        <dbReference type="EMBL" id="RSU13115.1"/>
    </source>
</evidence>
<dbReference type="GO" id="GO:0005886">
    <property type="term" value="C:plasma membrane"/>
    <property type="evidence" value="ECO:0007669"/>
    <property type="project" value="UniProtKB-SubCell"/>
</dbReference>
<evidence type="ECO:0000256" key="7">
    <source>
        <dbReference type="RuleBase" id="RU363032"/>
    </source>
</evidence>
<dbReference type="CDD" id="cd06261">
    <property type="entry name" value="TM_PBP2"/>
    <property type="match status" value="1"/>
</dbReference>
<dbReference type="Proteomes" id="UP000287605">
    <property type="component" value="Unassembled WGS sequence"/>
</dbReference>
<comment type="subcellular location">
    <subcellularLocation>
        <location evidence="1 7">Cell membrane</location>
        <topology evidence="1 7">Multi-pass membrane protein</topology>
    </subcellularLocation>
</comment>
<comment type="similarity">
    <text evidence="7">Belongs to the binding-protein-dependent transport system permease family.</text>
</comment>
<dbReference type="InterPro" id="IPR035906">
    <property type="entry name" value="MetI-like_sf"/>
</dbReference>
<comment type="caution">
    <text evidence="9">The sequence shown here is derived from an EMBL/GenBank/DDBJ whole genome shotgun (WGS) entry which is preliminary data.</text>
</comment>
<feature type="transmembrane region" description="Helical" evidence="7">
    <location>
        <begin position="33"/>
        <end position="55"/>
    </location>
</feature>
<dbReference type="Pfam" id="PF00528">
    <property type="entry name" value="BPD_transp_1"/>
    <property type="match status" value="1"/>
</dbReference>
<dbReference type="PANTHER" id="PTHR43386">
    <property type="entry name" value="OLIGOPEPTIDE TRANSPORT SYSTEM PERMEASE PROTEIN APPC"/>
    <property type="match status" value="1"/>
</dbReference>
<evidence type="ECO:0000313" key="10">
    <source>
        <dbReference type="Proteomes" id="UP000287605"/>
    </source>
</evidence>
<dbReference type="SUPFAM" id="SSF161098">
    <property type="entry name" value="MetI-like"/>
    <property type="match status" value="1"/>
</dbReference>
<evidence type="ECO:0000256" key="2">
    <source>
        <dbReference type="ARBA" id="ARBA00022448"/>
    </source>
</evidence>
<dbReference type="RefSeq" id="WP_126808221.1">
    <property type="nucleotide sequence ID" value="NZ_NGKA01000006.1"/>
</dbReference>
<keyword evidence="6 7" id="KW-0472">Membrane</keyword>
<feature type="transmembrane region" description="Helical" evidence="7">
    <location>
        <begin position="159"/>
        <end position="178"/>
    </location>
</feature>
<dbReference type="PANTHER" id="PTHR43386:SF1">
    <property type="entry name" value="D,D-DIPEPTIDE TRANSPORT SYSTEM PERMEASE PROTEIN DDPC-RELATED"/>
    <property type="match status" value="1"/>
</dbReference>
<proteinExistence type="inferred from homology"/>
<dbReference type="GO" id="GO:0055085">
    <property type="term" value="P:transmembrane transport"/>
    <property type="evidence" value="ECO:0007669"/>
    <property type="project" value="InterPro"/>
</dbReference>
<keyword evidence="4 7" id="KW-0812">Transmembrane</keyword>
<protein>
    <submittedName>
        <fullName evidence="9">Peptide ABC transporter permease</fullName>
    </submittedName>
</protein>
<evidence type="ECO:0000256" key="5">
    <source>
        <dbReference type="ARBA" id="ARBA00022989"/>
    </source>
</evidence>
<dbReference type="OrthoDB" id="9797472at2"/>
<feature type="transmembrane region" description="Helical" evidence="7">
    <location>
        <begin position="134"/>
        <end position="153"/>
    </location>
</feature>
<evidence type="ECO:0000259" key="8">
    <source>
        <dbReference type="PROSITE" id="PS50928"/>
    </source>
</evidence>
<dbReference type="PROSITE" id="PS50928">
    <property type="entry name" value="ABC_TM1"/>
    <property type="match status" value="1"/>
</dbReference>
<keyword evidence="2 7" id="KW-0813">Transport</keyword>
<sequence length="301" mass="32892">MAEVTPSEKQQLSESTVPMGFNVIVREFKKDKVAISSLVIIIVLLSIAFIGSAIIDTRELMKVDILNQYANPSSQHWLGTDISGRDVFGELIVGAKNSILIGFSITIITSIVGVSVGIISGYYGGIVDNILMRIVDFVMILPMQMLIIVFVTIIPKYNIFSFVTIMSAFYWVGKARLFRSKTLSEGRKDYVSASKTLGTGDIKIMFREVMPNLSSLIITNLTINFAANIGIETGLSFLGFGLPSDVPSLGTLIGFAKDSDVLVNKTWVWLPASLFVLIMMLSINYVGQALGRSADAKQRLG</sequence>
<feature type="domain" description="ABC transmembrane type-1" evidence="8">
    <location>
        <begin position="95"/>
        <end position="287"/>
    </location>
</feature>
<keyword evidence="5 7" id="KW-1133">Transmembrane helix</keyword>